<dbReference type="AlphaFoldDB" id="A0A7S3QG62"/>
<evidence type="ECO:0000313" key="2">
    <source>
        <dbReference type="EMBL" id="CAE0476423.1"/>
    </source>
</evidence>
<accession>A0A7S3QG62</accession>
<evidence type="ECO:0000256" key="1">
    <source>
        <dbReference type="SAM" id="Phobius"/>
    </source>
</evidence>
<feature type="transmembrane region" description="Helical" evidence="1">
    <location>
        <begin position="43"/>
        <end position="63"/>
    </location>
</feature>
<sequence length="425" mass="48629">MKRLTKNGQKGAPSNNCLHYGQEIVKELPSSCVRWNAIPFTRILLALALIFLVCHPVVILSNIPAQDKEIELYRLDFNPTGESAEVAPTNSSTLIAPTAAVEVMQTAITETTPFGARSVQNKDKPFLQEVGRKALMIIAAFPDIPMKYDVIWSQLECFAHSFDQIIISAPTEFKENVTQFVEEVNNLMPIVGTRIKAQFYTNDRYDAGLWCDALTAEGFVPQKAKDRNNTAKGISQQYERVLLINDSMMAIKKSNEFLEALELHNASLIALNYWGDEEQYRNFTKFNATETYNHRYWLESPLRAFSLEGVNTYADKVCSLPQIQWKRDCPHLRSMKNGSTIRDKRCIVEKTEIDVVNHYPSNKVHGLYPGFDEKYKTWSNNFLFWSKLHDKMGFPVVKVNSGPLIKDVMRRRPTTLGTCMQRRRK</sequence>
<organism evidence="2">
    <name type="scientific">Chaetoceros debilis</name>
    <dbReference type="NCBI Taxonomy" id="122233"/>
    <lineage>
        <taxon>Eukaryota</taxon>
        <taxon>Sar</taxon>
        <taxon>Stramenopiles</taxon>
        <taxon>Ochrophyta</taxon>
        <taxon>Bacillariophyta</taxon>
        <taxon>Coscinodiscophyceae</taxon>
        <taxon>Chaetocerotophycidae</taxon>
        <taxon>Chaetocerotales</taxon>
        <taxon>Chaetocerotaceae</taxon>
        <taxon>Chaetoceros</taxon>
    </lineage>
</organism>
<reference evidence="2" key="1">
    <citation type="submission" date="2021-01" db="EMBL/GenBank/DDBJ databases">
        <authorList>
            <person name="Corre E."/>
            <person name="Pelletier E."/>
            <person name="Niang G."/>
            <person name="Scheremetjew M."/>
            <person name="Finn R."/>
            <person name="Kale V."/>
            <person name="Holt S."/>
            <person name="Cochrane G."/>
            <person name="Meng A."/>
            <person name="Brown T."/>
            <person name="Cohen L."/>
        </authorList>
    </citation>
    <scope>NUCLEOTIDE SEQUENCE</scope>
    <source>
        <strain evidence="2">MM31A-1</strain>
    </source>
</reference>
<gene>
    <name evidence="2" type="ORF">CDEB00056_LOCUS21276</name>
</gene>
<proteinExistence type="predicted"/>
<name>A0A7S3QG62_9STRA</name>
<protein>
    <submittedName>
        <fullName evidence="2">Uncharacterized protein</fullName>
    </submittedName>
</protein>
<keyword evidence="1" id="KW-0472">Membrane</keyword>
<dbReference type="EMBL" id="HBIO01027703">
    <property type="protein sequence ID" value="CAE0476423.1"/>
    <property type="molecule type" value="Transcribed_RNA"/>
</dbReference>
<keyword evidence="1" id="KW-1133">Transmembrane helix</keyword>
<keyword evidence="1" id="KW-0812">Transmembrane</keyword>